<proteinExistence type="predicted"/>
<name>A0A4Y2ABD7_ARAVE</name>
<dbReference type="AlphaFoldDB" id="A0A4Y2ABD7"/>
<evidence type="ECO:0000313" key="2">
    <source>
        <dbReference type="Proteomes" id="UP000499080"/>
    </source>
</evidence>
<evidence type="ECO:0000313" key="1">
    <source>
        <dbReference type="EMBL" id="GBL76254.1"/>
    </source>
</evidence>
<dbReference type="EMBL" id="BGPR01079842">
    <property type="protein sequence ID" value="GBL76254.1"/>
    <property type="molecule type" value="Genomic_DNA"/>
</dbReference>
<organism evidence="1 2">
    <name type="scientific">Araneus ventricosus</name>
    <name type="common">Orbweaver spider</name>
    <name type="synonym">Epeira ventricosa</name>
    <dbReference type="NCBI Taxonomy" id="182803"/>
    <lineage>
        <taxon>Eukaryota</taxon>
        <taxon>Metazoa</taxon>
        <taxon>Ecdysozoa</taxon>
        <taxon>Arthropoda</taxon>
        <taxon>Chelicerata</taxon>
        <taxon>Arachnida</taxon>
        <taxon>Araneae</taxon>
        <taxon>Araneomorphae</taxon>
        <taxon>Entelegynae</taxon>
        <taxon>Araneoidea</taxon>
        <taxon>Araneidae</taxon>
        <taxon>Araneus</taxon>
    </lineage>
</organism>
<reference evidence="1 2" key="1">
    <citation type="journal article" date="2019" name="Sci. Rep.">
        <title>Orb-weaving spider Araneus ventricosus genome elucidates the spidroin gene catalogue.</title>
        <authorList>
            <person name="Kono N."/>
            <person name="Nakamura H."/>
            <person name="Ohtoshi R."/>
            <person name="Moran D.A.P."/>
            <person name="Shinohara A."/>
            <person name="Yoshida Y."/>
            <person name="Fujiwara M."/>
            <person name="Mori M."/>
            <person name="Tomita M."/>
            <person name="Arakawa K."/>
        </authorList>
    </citation>
    <scope>NUCLEOTIDE SEQUENCE [LARGE SCALE GENOMIC DNA]</scope>
</reference>
<accession>A0A4Y2ABD7</accession>
<feature type="non-terminal residue" evidence="1">
    <location>
        <position position="1"/>
    </location>
</feature>
<gene>
    <name evidence="1" type="ORF">AVEN_270753_1</name>
</gene>
<dbReference type="Proteomes" id="UP000499080">
    <property type="component" value="Unassembled WGS sequence"/>
</dbReference>
<comment type="caution">
    <text evidence="1">The sequence shown here is derived from an EMBL/GenBank/DDBJ whole genome shotgun (WGS) entry which is preliminary data.</text>
</comment>
<keyword evidence="2" id="KW-1185">Reference proteome</keyword>
<protein>
    <submittedName>
        <fullName evidence="1">Uncharacterized protein</fullName>
    </submittedName>
</protein>
<sequence length="108" mass="12846">NRDERSVEKTLLEIETKREIWQRWEYSNIAKVSTTSRIEMKEVLRRYYWKSKQKEKSGSGGIRAHASEDTLSLDFYDTLPLFDAVEYSNIAKVSTTSRIEMKEVLRRH</sequence>